<organism evidence="4 5">
    <name type="scientific">Nitrosococcus wardiae</name>
    <dbReference type="NCBI Taxonomy" id="1814290"/>
    <lineage>
        <taxon>Bacteria</taxon>
        <taxon>Pseudomonadati</taxon>
        <taxon>Pseudomonadota</taxon>
        <taxon>Gammaproteobacteria</taxon>
        <taxon>Chromatiales</taxon>
        <taxon>Chromatiaceae</taxon>
        <taxon>Nitrosococcus</taxon>
    </lineage>
</organism>
<evidence type="ECO:0000313" key="5">
    <source>
        <dbReference type="Proteomes" id="UP000294325"/>
    </source>
</evidence>
<dbReference type="Pfam" id="PF13202">
    <property type="entry name" value="EF-hand_5"/>
    <property type="match status" value="2"/>
</dbReference>
<dbReference type="PANTHER" id="PTHR36505">
    <property type="entry name" value="BLR1072 PROTEIN"/>
    <property type="match status" value="1"/>
</dbReference>
<feature type="compositionally biased region" description="Polar residues" evidence="1">
    <location>
        <begin position="175"/>
        <end position="195"/>
    </location>
</feature>
<dbReference type="SUPFAM" id="SSF50346">
    <property type="entry name" value="PRC-barrel domain"/>
    <property type="match status" value="1"/>
</dbReference>
<dbReference type="Gene3D" id="2.30.30.240">
    <property type="entry name" value="PRC-barrel domain"/>
    <property type="match status" value="1"/>
</dbReference>
<name>A0A4P7BZP3_9GAMM</name>
<dbReference type="Proteomes" id="UP000294325">
    <property type="component" value="Chromosome"/>
</dbReference>
<dbReference type="Pfam" id="PF05239">
    <property type="entry name" value="PRC"/>
    <property type="match status" value="1"/>
</dbReference>
<feature type="domain" description="EF-hand" evidence="3">
    <location>
        <begin position="214"/>
        <end position="249"/>
    </location>
</feature>
<keyword evidence="5" id="KW-1185">Reference proteome</keyword>
<dbReference type="OrthoDB" id="286778at2"/>
<keyword evidence="2" id="KW-1133">Transmembrane helix</keyword>
<sequence length="258" mass="28692">MDKNIIKGIHHVKFTFLPAANLLRRAIVMSRPTLHKGRLYKVIFISASTFLLVLSGTAQSVNQDPQQQSMESAQETEAQRQNAEQGRQLLYKMSVLRDREVQSPEGEQLGRISELVVDKSGQVKYAVLSHGGTLGIGEKMTAVPWDALQISKQGEYYTLNVTKEQLADAPTFSEENWPTNAQWTPSSAGGTSPQATFAKLDQDQSGDISKDEAEQARELSANFDEVDQNEDGKIDRSEFSAFEVTRQYHGEGQANELQ</sequence>
<accession>A0A4P7BZP3</accession>
<dbReference type="EMBL" id="CP038033">
    <property type="protein sequence ID" value="QBQ55713.1"/>
    <property type="molecule type" value="Genomic_DNA"/>
</dbReference>
<keyword evidence="2" id="KW-0812">Transmembrane</keyword>
<dbReference type="PROSITE" id="PS50222">
    <property type="entry name" value="EF_HAND_2"/>
    <property type="match status" value="1"/>
</dbReference>
<dbReference type="InterPro" id="IPR011992">
    <property type="entry name" value="EF-hand-dom_pair"/>
</dbReference>
<dbReference type="CDD" id="cd00051">
    <property type="entry name" value="EFh"/>
    <property type="match status" value="1"/>
</dbReference>
<dbReference type="SUPFAM" id="SSF47473">
    <property type="entry name" value="EF-hand"/>
    <property type="match status" value="1"/>
</dbReference>
<evidence type="ECO:0000259" key="3">
    <source>
        <dbReference type="PROSITE" id="PS50222"/>
    </source>
</evidence>
<evidence type="ECO:0000313" key="4">
    <source>
        <dbReference type="EMBL" id="QBQ55713.1"/>
    </source>
</evidence>
<dbReference type="PANTHER" id="PTHR36505:SF1">
    <property type="entry name" value="BLR1072 PROTEIN"/>
    <property type="match status" value="1"/>
</dbReference>
<dbReference type="PROSITE" id="PS00018">
    <property type="entry name" value="EF_HAND_1"/>
    <property type="match status" value="1"/>
</dbReference>
<dbReference type="KEGG" id="nwr:E3U44_15245"/>
<protein>
    <recommendedName>
        <fullName evidence="3">EF-hand domain-containing protein</fullName>
    </recommendedName>
</protein>
<dbReference type="AlphaFoldDB" id="A0A4P7BZP3"/>
<reference evidence="4 5" key="1">
    <citation type="submission" date="2019-03" db="EMBL/GenBank/DDBJ databases">
        <title>The genome sequence of Nitrosococcus wardiae strain D1FHST reveals the archetypal metabolic capacity of ammonia-oxidizing Gammaproteobacteria.</title>
        <authorList>
            <person name="Wang L."/>
            <person name="Lim C.K."/>
            <person name="Hanson T.E."/>
            <person name="Dang H."/>
            <person name="Klotz M.G."/>
        </authorList>
    </citation>
    <scope>NUCLEOTIDE SEQUENCE [LARGE SCALE GENOMIC DNA]</scope>
    <source>
        <strain evidence="4 5">D1FHS</strain>
    </source>
</reference>
<dbReference type="RefSeq" id="WP_134358970.1">
    <property type="nucleotide sequence ID" value="NZ_CP038033.1"/>
</dbReference>
<dbReference type="InterPro" id="IPR002048">
    <property type="entry name" value="EF_hand_dom"/>
</dbReference>
<dbReference type="InterPro" id="IPR027275">
    <property type="entry name" value="PRC-brl_dom"/>
</dbReference>
<dbReference type="InterPro" id="IPR018247">
    <property type="entry name" value="EF_Hand_1_Ca_BS"/>
</dbReference>
<feature type="compositionally biased region" description="Basic and acidic residues" evidence="1">
    <location>
        <begin position="208"/>
        <end position="217"/>
    </location>
</feature>
<proteinExistence type="predicted"/>
<feature type="region of interest" description="Disordered" evidence="1">
    <location>
        <begin position="175"/>
        <end position="238"/>
    </location>
</feature>
<keyword evidence="2" id="KW-0472">Membrane</keyword>
<feature type="region of interest" description="Disordered" evidence="1">
    <location>
        <begin position="63"/>
        <end position="83"/>
    </location>
</feature>
<dbReference type="Gene3D" id="1.10.238.10">
    <property type="entry name" value="EF-hand"/>
    <property type="match status" value="1"/>
</dbReference>
<dbReference type="InterPro" id="IPR011033">
    <property type="entry name" value="PRC_barrel-like_sf"/>
</dbReference>
<dbReference type="GO" id="GO:0005509">
    <property type="term" value="F:calcium ion binding"/>
    <property type="evidence" value="ECO:0007669"/>
    <property type="project" value="InterPro"/>
</dbReference>
<evidence type="ECO:0000256" key="1">
    <source>
        <dbReference type="SAM" id="MobiDB-lite"/>
    </source>
</evidence>
<gene>
    <name evidence="4" type="ORF">E3U44_15245</name>
</gene>
<evidence type="ECO:0000256" key="2">
    <source>
        <dbReference type="SAM" id="Phobius"/>
    </source>
</evidence>
<feature type="transmembrane region" description="Helical" evidence="2">
    <location>
        <begin position="39"/>
        <end position="58"/>
    </location>
</feature>